<evidence type="ECO:0000259" key="8">
    <source>
        <dbReference type="PROSITE" id="PS50850"/>
    </source>
</evidence>
<evidence type="ECO:0000256" key="1">
    <source>
        <dbReference type="ARBA" id="ARBA00004141"/>
    </source>
</evidence>
<keyword evidence="5 7" id="KW-0472">Membrane</keyword>
<feature type="transmembrane region" description="Helical" evidence="7">
    <location>
        <begin position="335"/>
        <end position="355"/>
    </location>
</feature>
<sequence>MDVKKSTDLSDEKPPIPAVAEGELEDTDDGTLSRLLWKLDMRLLPLLCLTYALQSIDKTTLSYAAVFGLEEDLHLKGTEFSWLGALFYLGYLVWEFPTNVFLQKLPINYFMAGTVVIWGIVLGLHGTSPNFPSQAAARTFLGAFEASINPGTMLLFSMYYSRSEQPLRMGIWIGSAGLGYVIAGIASFGIGHIHSAIASWRLLYIIWGAITVAWGIVLMITLPGSPLATRFLSEGERMMVVAKVRNNGTGVENKTFKWVQFWEAMADLKTWLLFLFAVASNSPNGGLTSFQGLIIRGMGFSTLRTTLIQMPSGAVQLVICPLACFFASHYPNARLLIMILCIIPFLAGVLGLWLIAESNPYGRLACLWISFAYTASWTLCMSVATANTAGHTKKITVNAMVLIGYCLGNFIGPFFFKTEQAPVYPLGVGMMFFCIAVQVLSLVALWVLLWMRNRERRGICEREGVDEVRRLRLAYENGMQDETDLQNEFFQYVY</sequence>
<evidence type="ECO:0000256" key="7">
    <source>
        <dbReference type="SAM" id="Phobius"/>
    </source>
</evidence>
<feature type="transmembrane region" description="Helical" evidence="7">
    <location>
        <begin position="109"/>
        <end position="128"/>
    </location>
</feature>
<protein>
    <submittedName>
        <fullName evidence="9">Major facilitator superfamily domain-containing protein</fullName>
    </submittedName>
</protein>
<feature type="transmembrane region" description="Helical" evidence="7">
    <location>
        <begin position="271"/>
        <end position="295"/>
    </location>
</feature>
<feature type="transmembrane region" description="Helical" evidence="7">
    <location>
        <begin position="202"/>
        <end position="222"/>
    </location>
</feature>
<comment type="subcellular location">
    <subcellularLocation>
        <location evidence="1">Membrane</location>
        <topology evidence="1">Multi-pass membrane protein</topology>
    </subcellularLocation>
</comment>
<dbReference type="PANTHER" id="PTHR43791">
    <property type="entry name" value="PERMEASE-RELATED"/>
    <property type="match status" value="1"/>
</dbReference>
<dbReference type="Gene3D" id="1.20.1250.20">
    <property type="entry name" value="MFS general substrate transporter like domains"/>
    <property type="match status" value="2"/>
</dbReference>
<feature type="transmembrane region" description="Helical" evidence="7">
    <location>
        <begin position="361"/>
        <end position="383"/>
    </location>
</feature>
<dbReference type="Proteomes" id="UP001610563">
    <property type="component" value="Unassembled WGS sequence"/>
</dbReference>
<gene>
    <name evidence="9" type="ORF">BJX66DRAFT_340116</name>
</gene>
<dbReference type="PROSITE" id="PS50850">
    <property type="entry name" value="MFS"/>
    <property type="match status" value="1"/>
</dbReference>
<feature type="domain" description="Major facilitator superfamily (MFS) profile" evidence="8">
    <location>
        <begin position="43"/>
        <end position="455"/>
    </location>
</feature>
<evidence type="ECO:0000256" key="3">
    <source>
        <dbReference type="ARBA" id="ARBA00022692"/>
    </source>
</evidence>
<keyword evidence="3 7" id="KW-0812">Transmembrane</keyword>
<feature type="transmembrane region" description="Helical" evidence="7">
    <location>
        <begin position="80"/>
        <end position="102"/>
    </location>
</feature>
<feature type="region of interest" description="Disordered" evidence="6">
    <location>
        <begin position="1"/>
        <end position="25"/>
    </location>
</feature>
<organism evidence="9 10">
    <name type="scientific">Aspergillus keveii</name>
    <dbReference type="NCBI Taxonomy" id="714993"/>
    <lineage>
        <taxon>Eukaryota</taxon>
        <taxon>Fungi</taxon>
        <taxon>Dikarya</taxon>
        <taxon>Ascomycota</taxon>
        <taxon>Pezizomycotina</taxon>
        <taxon>Eurotiomycetes</taxon>
        <taxon>Eurotiomycetidae</taxon>
        <taxon>Eurotiales</taxon>
        <taxon>Aspergillaceae</taxon>
        <taxon>Aspergillus</taxon>
        <taxon>Aspergillus subgen. Nidulantes</taxon>
    </lineage>
</organism>
<evidence type="ECO:0000313" key="10">
    <source>
        <dbReference type="Proteomes" id="UP001610563"/>
    </source>
</evidence>
<name>A0ABR4FZ60_9EURO</name>
<feature type="transmembrane region" description="Helical" evidence="7">
    <location>
        <begin position="140"/>
        <end position="159"/>
    </location>
</feature>
<feature type="transmembrane region" description="Helical" evidence="7">
    <location>
        <begin position="171"/>
        <end position="190"/>
    </location>
</feature>
<feature type="transmembrane region" description="Helical" evidence="7">
    <location>
        <begin position="43"/>
        <end position="68"/>
    </location>
</feature>
<dbReference type="InterPro" id="IPR011701">
    <property type="entry name" value="MFS"/>
</dbReference>
<feature type="transmembrane region" description="Helical" evidence="7">
    <location>
        <begin position="428"/>
        <end position="449"/>
    </location>
</feature>
<dbReference type="InterPro" id="IPR020846">
    <property type="entry name" value="MFS_dom"/>
</dbReference>
<evidence type="ECO:0000256" key="6">
    <source>
        <dbReference type="SAM" id="MobiDB-lite"/>
    </source>
</evidence>
<evidence type="ECO:0000256" key="4">
    <source>
        <dbReference type="ARBA" id="ARBA00022989"/>
    </source>
</evidence>
<evidence type="ECO:0000256" key="5">
    <source>
        <dbReference type="ARBA" id="ARBA00023136"/>
    </source>
</evidence>
<accession>A0ABR4FZ60</accession>
<feature type="transmembrane region" description="Helical" evidence="7">
    <location>
        <begin position="307"/>
        <end position="328"/>
    </location>
</feature>
<dbReference type="PANTHER" id="PTHR43791:SF97">
    <property type="entry name" value="ALLANTOATE TRANSPORTER, PUTATIVE (AFU_ORTHOLOGUE AFUA_1G14700)-RELATED"/>
    <property type="match status" value="1"/>
</dbReference>
<evidence type="ECO:0000256" key="2">
    <source>
        <dbReference type="ARBA" id="ARBA00022448"/>
    </source>
</evidence>
<feature type="compositionally biased region" description="Basic and acidic residues" evidence="6">
    <location>
        <begin position="1"/>
        <end position="14"/>
    </location>
</feature>
<dbReference type="EMBL" id="JBFTWV010000077">
    <property type="protein sequence ID" value="KAL2788555.1"/>
    <property type="molecule type" value="Genomic_DNA"/>
</dbReference>
<keyword evidence="4 7" id="KW-1133">Transmembrane helix</keyword>
<dbReference type="Pfam" id="PF07690">
    <property type="entry name" value="MFS_1"/>
    <property type="match status" value="1"/>
</dbReference>
<evidence type="ECO:0000313" key="9">
    <source>
        <dbReference type="EMBL" id="KAL2788555.1"/>
    </source>
</evidence>
<dbReference type="SUPFAM" id="SSF103473">
    <property type="entry name" value="MFS general substrate transporter"/>
    <property type="match status" value="1"/>
</dbReference>
<dbReference type="InterPro" id="IPR036259">
    <property type="entry name" value="MFS_trans_sf"/>
</dbReference>
<keyword evidence="10" id="KW-1185">Reference proteome</keyword>
<comment type="caution">
    <text evidence="9">The sequence shown here is derived from an EMBL/GenBank/DDBJ whole genome shotgun (WGS) entry which is preliminary data.</text>
</comment>
<proteinExistence type="predicted"/>
<feature type="transmembrane region" description="Helical" evidence="7">
    <location>
        <begin position="395"/>
        <end position="416"/>
    </location>
</feature>
<keyword evidence="2" id="KW-0813">Transport</keyword>
<reference evidence="9 10" key="1">
    <citation type="submission" date="2024-07" db="EMBL/GenBank/DDBJ databases">
        <title>Section-level genome sequencing and comparative genomics of Aspergillus sections Usti and Cavernicolus.</title>
        <authorList>
            <consortium name="Lawrence Berkeley National Laboratory"/>
            <person name="Nybo J.L."/>
            <person name="Vesth T.C."/>
            <person name="Theobald S."/>
            <person name="Frisvad J.C."/>
            <person name="Larsen T.O."/>
            <person name="Kjaerboelling I."/>
            <person name="Rothschild-Mancinelli K."/>
            <person name="Lyhne E.K."/>
            <person name="Kogle M.E."/>
            <person name="Barry K."/>
            <person name="Clum A."/>
            <person name="Na H."/>
            <person name="Ledsgaard L."/>
            <person name="Lin J."/>
            <person name="Lipzen A."/>
            <person name="Kuo A."/>
            <person name="Riley R."/>
            <person name="Mondo S."/>
            <person name="Labutti K."/>
            <person name="Haridas S."/>
            <person name="Pangalinan J."/>
            <person name="Salamov A.A."/>
            <person name="Simmons B.A."/>
            <person name="Magnuson J.K."/>
            <person name="Chen J."/>
            <person name="Drula E."/>
            <person name="Henrissat B."/>
            <person name="Wiebenga A."/>
            <person name="Lubbers R.J."/>
            <person name="Gomes A.C."/>
            <person name="Makela M.R."/>
            <person name="Stajich J."/>
            <person name="Grigoriev I.V."/>
            <person name="Mortensen U.H."/>
            <person name="De Vries R.P."/>
            <person name="Baker S.E."/>
            <person name="Andersen M.R."/>
        </authorList>
    </citation>
    <scope>NUCLEOTIDE SEQUENCE [LARGE SCALE GENOMIC DNA]</scope>
    <source>
        <strain evidence="9 10">CBS 209.92</strain>
    </source>
</reference>